<dbReference type="Gene3D" id="3.40.50.2000">
    <property type="entry name" value="Glycogen Phosphorylase B"/>
    <property type="match status" value="2"/>
</dbReference>
<evidence type="ECO:0000313" key="3">
    <source>
        <dbReference type="EMBL" id="KKS87194.1"/>
    </source>
</evidence>
<dbReference type="EMBL" id="LCFD01000003">
    <property type="protein sequence ID" value="KKS87194.1"/>
    <property type="molecule type" value="Genomic_DNA"/>
</dbReference>
<evidence type="ECO:0000259" key="2">
    <source>
        <dbReference type="Pfam" id="PF13439"/>
    </source>
</evidence>
<dbReference type="STRING" id="1618446.UV61_C0003G0047"/>
<keyword evidence="3" id="KW-0808">Transferase</keyword>
<dbReference type="PANTHER" id="PTHR12526">
    <property type="entry name" value="GLYCOSYLTRANSFERASE"/>
    <property type="match status" value="1"/>
</dbReference>
<evidence type="ECO:0000259" key="1">
    <source>
        <dbReference type="Pfam" id="PF00534"/>
    </source>
</evidence>
<reference evidence="3 4" key="1">
    <citation type="journal article" date="2015" name="Nature">
        <title>rRNA introns, odd ribosomes, and small enigmatic genomes across a large radiation of phyla.</title>
        <authorList>
            <person name="Brown C.T."/>
            <person name="Hug L.A."/>
            <person name="Thomas B.C."/>
            <person name="Sharon I."/>
            <person name="Castelle C.J."/>
            <person name="Singh A."/>
            <person name="Wilkins M.J."/>
            <person name="Williams K.H."/>
            <person name="Banfield J.F."/>
        </authorList>
    </citation>
    <scope>NUCLEOTIDE SEQUENCE [LARGE SCALE GENOMIC DNA]</scope>
</reference>
<feature type="domain" description="Glycosyl transferase family 1" evidence="1">
    <location>
        <begin position="183"/>
        <end position="342"/>
    </location>
</feature>
<protein>
    <submittedName>
        <fullName evidence="3">Glycosyl transferase group 1</fullName>
    </submittedName>
</protein>
<organism evidence="3 4">
    <name type="scientific">Candidatus Gottesmanbacteria bacterium GW2011_GWB1_43_11</name>
    <dbReference type="NCBI Taxonomy" id="1618446"/>
    <lineage>
        <taxon>Bacteria</taxon>
        <taxon>Candidatus Gottesmaniibacteriota</taxon>
    </lineage>
</organism>
<gene>
    <name evidence="3" type="ORF">UV61_C0003G0047</name>
</gene>
<evidence type="ECO:0000313" key="4">
    <source>
        <dbReference type="Proteomes" id="UP000034050"/>
    </source>
</evidence>
<dbReference type="CDD" id="cd03801">
    <property type="entry name" value="GT4_PimA-like"/>
    <property type="match status" value="1"/>
</dbReference>
<comment type="caution">
    <text evidence="3">The sequence shown here is derived from an EMBL/GenBank/DDBJ whole genome shotgun (WGS) entry which is preliminary data.</text>
</comment>
<dbReference type="GO" id="GO:0016757">
    <property type="term" value="F:glycosyltransferase activity"/>
    <property type="evidence" value="ECO:0007669"/>
    <property type="project" value="InterPro"/>
</dbReference>
<dbReference type="InterPro" id="IPR001296">
    <property type="entry name" value="Glyco_trans_1"/>
</dbReference>
<dbReference type="Proteomes" id="UP000034050">
    <property type="component" value="Unassembled WGS sequence"/>
</dbReference>
<dbReference type="InterPro" id="IPR028098">
    <property type="entry name" value="Glyco_trans_4-like_N"/>
</dbReference>
<dbReference type="PANTHER" id="PTHR12526:SF618">
    <property type="entry name" value="GLYCOSYLTRANSFERASE, FAMILY 4"/>
    <property type="match status" value="1"/>
</dbReference>
<sequence>MRILILNWKDLRHPLAGGAEIATHEYAKHLVKLGHQVFQISSLSPGLAKRETIAGVKVIRLGNLYTIQLHACIFYLSHLRDQVDIVIDEIHGLPFFTPLYIQKPILAFIHEVAGEIWFADFSFPLATIGYMSEKIYFYFYRHLHFLTDANSTASELIKKGIPEINISILPLTINPPTLVRLPKSQQPTLIYVGRLAPIKRLELLLEVCQILKTQFRSLKVIIVGRGKTHYINHLNQLTRKLGLINRVRFLHQVSEKGKFKLLRYAWILVHPSLKEGFGLTVLEAASQQTPTVCFRVNGLKELVKDKTTGIVVAEETANALAHELTSLLQHRRLRLKLGNRAQIMVNKFPSWLTQTRKLEQLLNKII</sequence>
<proteinExistence type="predicted"/>
<feature type="domain" description="Glycosyltransferase subfamily 4-like N-terminal" evidence="2">
    <location>
        <begin position="17"/>
        <end position="174"/>
    </location>
</feature>
<name>A0A0G1CNR5_9BACT</name>
<dbReference type="SUPFAM" id="SSF53756">
    <property type="entry name" value="UDP-Glycosyltransferase/glycogen phosphorylase"/>
    <property type="match status" value="1"/>
</dbReference>
<dbReference type="AlphaFoldDB" id="A0A0G1CNR5"/>
<dbReference type="Pfam" id="PF00534">
    <property type="entry name" value="Glycos_transf_1"/>
    <property type="match status" value="1"/>
</dbReference>
<dbReference type="Pfam" id="PF13439">
    <property type="entry name" value="Glyco_transf_4"/>
    <property type="match status" value="1"/>
</dbReference>
<accession>A0A0G1CNR5</accession>